<accession>A0A069S307</accession>
<dbReference type="GO" id="GO:0030983">
    <property type="term" value="F:mismatched DNA binding"/>
    <property type="evidence" value="ECO:0007669"/>
    <property type="project" value="InterPro"/>
</dbReference>
<dbReference type="GO" id="GO:0005524">
    <property type="term" value="F:ATP binding"/>
    <property type="evidence" value="ECO:0007669"/>
    <property type="project" value="InterPro"/>
</dbReference>
<dbReference type="Pfam" id="PF08401">
    <property type="entry name" value="ArdcN"/>
    <property type="match status" value="1"/>
</dbReference>
<dbReference type="Gene3D" id="3.40.1170.10">
    <property type="entry name" value="DNA repair protein MutS, domain I"/>
    <property type="match status" value="1"/>
</dbReference>
<gene>
    <name evidence="4" type="ORF">M099_4228</name>
</gene>
<dbReference type="RefSeq" id="WP_032953627.1">
    <property type="nucleotide sequence ID" value="NZ_JNHM01000158.1"/>
</dbReference>
<dbReference type="GO" id="GO:0003697">
    <property type="term" value="F:single-stranded DNA binding"/>
    <property type="evidence" value="ECO:0007669"/>
    <property type="project" value="InterPro"/>
</dbReference>
<reference evidence="4 5" key="1">
    <citation type="submission" date="2014-04" db="EMBL/GenBank/DDBJ databases">
        <authorList>
            <person name="Sears C."/>
            <person name="Carroll K."/>
            <person name="Sack B.R."/>
            <person name="Qadri F."/>
            <person name="Myers L.L."/>
            <person name="Chung G.-T."/>
            <person name="Escheverria P."/>
            <person name="Fraser C.M."/>
            <person name="Sadzewicz L."/>
            <person name="Shefchek K.A."/>
            <person name="Tallon L."/>
            <person name="Das S.P."/>
            <person name="Daugherty S."/>
            <person name="Mongodin E.F."/>
        </authorList>
    </citation>
    <scope>NUCLEOTIDE SEQUENCE [LARGE SCALE GENOMIC DNA]</scope>
    <source>
        <strain evidence="4 5">3975 RP4</strain>
    </source>
</reference>
<dbReference type="Pfam" id="PF01624">
    <property type="entry name" value="MutS_I"/>
    <property type="match status" value="1"/>
</dbReference>
<proteinExistence type="predicted"/>
<protein>
    <submittedName>
        <fullName evidence="4">MutS domain I family protein</fullName>
    </submittedName>
</protein>
<dbReference type="EMBL" id="JNHM01000158">
    <property type="protein sequence ID" value="KDS44552.1"/>
    <property type="molecule type" value="Genomic_DNA"/>
</dbReference>
<dbReference type="Pfam" id="PF18818">
    <property type="entry name" value="MPTase-PolyVal"/>
    <property type="match status" value="1"/>
</dbReference>
<dbReference type="GO" id="GO:0006298">
    <property type="term" value="P:mismatch repair"/>
    <property type="evidence" value="ECO:0007669"/>
    <property type="project" value="InterPro"/>
</dbReference>
<dbReference type="SUPFAM" id="SSF55271">
    <property type="entry name" value="DNA repair protein MutS, domain I"/>
    <property type="match status" value="1"/>
</dbReference>
<evidence type="ECO:0000259" key="3">
    <source>
        <dbReference type="Pfam" id="PF18818"/>
    </source>
</evidence>
<evidence type="ECO:0000259" key="1">
    <source>
        <dbReference type="Pfam" id="PF01624"/>
    </source>
</evidence>
<evidence type="ECO:0000313" key="5">
    <source>
        <dbReference type="Proteomes" id="UP000027661"/>
    </source>
</evidence>
<feature type="domain" description="Polyvalent protein metallopeptidase" evidence="3">
    <location>
        <begin position="188"/>
        <end position="294"/>
    </location>
</feature>
<name>A0A069S307_PHOVU</name>
<dbReference type="InterPro" id="IPR013610">
    <property type="entry name" value="ArdC_N"/>
</dbReference>
<dbReference type="Proteomes" id="UP000027661">
    <property type="component" value="Unassembled WGS sequence"/>
</dbReference>
<dbReference type="InterPro" id="IPR016151">
    <property type="entry name" value="DNA_mismatch_repair_MutS_N"/>
</dbReference>
<feature type="domain" description="DNA mismatch repair protein MutS-like N-terminal" evidence="1">
    <location>
        <begin position="346"/>
        <end position="436"/>
    </location>
</feature>
<dbReference type="PATRIC" id="fig|1339352.3.peg.3964"/>
<dbReference type="AlphaFoldDB" id="A0A069S307"/>
<dbReference type="InterPro" id="IPR041459">
    <property type="entry name" value="MPTase-PolyVal"/>
</dbReference>
<evidence type="ECO:0000259" key="2">
    <source>
        <dbReference type="Pfam" id="PF08401"/>
    </source>
</evidence>
<organism evidence="4 5">
    <name type="scientific">Phocaeicola vulgatus str. 3975 RP4</name>
    <dbReference type="NCBI Taxonomy" id="1339352"/>
    <lineage>
        <taxon>Bacteria</taxon>
        <taxon>Pseudomonadati</taxon>
        <taxon>Bacteroidota</taxon>
        <taxon>Bacteroidia</taxon>
        <taxon>Bacteroidales</taxon>
        <taxon>Bacteroidaceae</taxon>
        <taxon>Phocaeicola</taxon>
    </lineage>
</organism>
<evidence type="ECO:0000313" key="4">
    <source>
        <dbReference type="EMBL" id="KDS44552.1"/>
    </source>
</evidence>
<dbReference type="InterPro" id="IPR007695">
    <property type="entry name" value="DNA_mismatch_repair_MutS-lik_N"/>
</dbReference>
<comment type="caution">
    <text evidence="4">The sequence shown here is derived from an EMBL/GenBank/DDBJ whole genome shotgun (WGS) entry which is preliminary data.</text>
</comment>
<feature type="domain" description="N-terminal" evidence="2">
    <location>
        <begin position="5"/>
        <end position="133"/>
    </location>
</feature>
<sequence length="539" mass="61196">MNGKVLERYAELMIDKIRQMSAGEWQKPWFTPRTGLPQNISGRPYNSMNRLMLYMEMDRMGYTLPVFMTFRQLKDENLMVIKGSHALPVTFYDITVKHKTTGEKISFDDYKSLPELQKQEYKVTPFMKHFYVFNIDQTDFKEKYPERYEDMRVRFSGPAVVDNVKGNGNPWLDKMIKEQKWLCPIELKVQDRAYYSPSKDRIVLPTPGQFKDMESFQMTALHEMAHSTGHSSRLDRGLHHPFGTCGYAREEIIAEFTAAVTGRDLGIAVTPRKENAQYLKSWLSNLKEDPGYVMSVLREAGKASAMIEESVEKQHTLADTSAREEDISPLPIKEEGNNETVSSGILDMYDRSKEQYPDTMALIRVGDEYKAYNQDAERLHEVLGVCARKAVSEKDGTPVMTASFRHVDLDTHLRSIIKAGSKVAINHYEKAAAPDKSMTPPLLFKGGRREIEITSEGAVIRTNGNQYDATGILKGLEKAGIDVRNISGSQWESMLRGRGTVLNPAKQKMLFSIRKQPSGYGVRIADISGKISSSVQREL</sequence>